<dbReference type="PANTHER" id="PTHR32322:SF9">
    <property type="entry name" value="AMINO-ACID METABOLITE EFFLUX PUMP-RELATED"/>
    <property type="match status" value="1"/>
</dbReference>
<keyword evidence="2 5" id="KW-0812">Transmembrane</keyword>
<dbReference type="InterPro" id="IPR000620">
    <property type="entry name" value="EamA_dom"/>
</dbReference>
<comment type="subcellular location">
    <subcellularLocation>
        <location evidence="1">Membrane</location>
        <topology evidence="1">Multi-pass membrane protein</topology>
    </subcellularLocation>
</comment>
<dbReference type="GO" id="GO:0016020">
    <property type="term" value="C:membrane"/>
    <property type="evidence" value="ECO:0007669"/>
    <property type="project" value="UniProtKB-SubCell"/>
</dbReference>
<evidence type="ECO:0000256" key="1">
    <source>
        <dbReference type="ARBA" id="ARBA00004141"/>
    </source>
</evidence>
<keyword evidence="3 5" id="KW-1133">Transmembrane helix</keyword>
<proteinExistence type="predicted"/>
<feature type="transmembrane region" description="Helical" evidence="5">
    <location>
        <begin position="253"/>
        <end position="271"/>
    </location>
</feature>
<evidence type="ECO:0000313" key="7">
    <source>
        <dbReference type="EMBL" id="MUZ71155.1"/>
    </source>
</evidence>
<dbReference type="Proteomes" id="UP000477951">
    <property type="component" value="Unassembled WGS sequence"/>
</dbReference>
<evidence type="ECO:0000256" key="3">
    <source>
        <dbReference type="ARBA" id="ARBA00022989"/>
    </source>
</evidence>
<feature type="transmembrane region" description="Helical" evidence="5">
    <location>
        <begin position="12"/>
        <end position="33"/>
    </location>
</feature>
<keyword evidence="4 5" id="KW-0472">Membrane</keyword>
<dbReference type="EMBL" id="WPHR01000001">
    <property type="protein sequence ID" value="MUZ71155.1"/>
    <property type="molecule type" value="Genomic_DNA"/>
</dbReference>
<feature type="transmembrane region" description="Helical" evidence="5">
    <location>
        <begin position="187"/>
        <end position="208"/>
    </location>
</feature>
<evidence type="ECO:0000256" key="2">
    <source>
        <dbReference type="ARBA" id="ARBA00022692"/>
    </source>
</evidence>
<comment type="caution">
    <text evidence="7">The sequence shown here is derived from an EMBL/GenBank/DDBJ whole genome shotgun (WGS) entry which is preliminary data.</text>
</comment>
<feature type="transmembrane region" description="Helical" evidence="5">
    <location>
        <begin position="96"/>
        <end position="118"/>
    </location>
</feature>
<dbReference type="SUPFAM" id="SSF103481">
    <property type="entry name" value="Multidrug resistance efflux transporter EmrE"/>
    <property type="match status" value="2"/>
</dbReference>
<feature type="transmembrane region" description="Helical" evidence="5">
    <location>
        <begin position="39"/>
        <end position="57"/>
    </location>
</feature>
<dbReference type="Pfam" id="PF00892">
    <property type="entry name" value="EamA"/>
    <property type="match status" value="2"/>
</dbReference>
<evidence type="ECO:0000259" key="6">
    <source>
        <dbReference type="Pfam" id="PF00892"/>
    </source>
</evidence>
<protein>
    <submittedName>
        <fullName evidence="7">EamA family transporter</fullName>
    </submittedName>
</protein>
<evidence type="ECO:0000256" key="5">
    <source>
        <dbReference type="SAM" id="Phobius"/>
    </source>
</evidence>
<sequence>MQKTQTMGIFDWALLLILSVLWGGAFFFSKVALAELPPFIVVLARVAIAALALFIYLRATRQAIPIAIGTWVAFFGMGLLNNLIPFSLLFWGQTQIASGLASILNATTPIFSIIVAHFLTTDERMTLNKLAGIVLGFMGVALLMAGNAFSSHALPFLALLACLAAALSYGFAGVFGRRFRRMGIAPATSAFGQTMATTIMMIPIALLIDTPWLLVMPSGTVIAALIGLGLLSTALAYIIFFHILAVGGAINSSLVTLLIPVSAILLGSLFLGEVLAVNHFVGMVLISVGLLLIDGRLLRCLRRQNYMSIR</sequence>
<gene>
    <name evidence="7" type="ORF">GOZ90_00565</name>
</gene>
<dbReference type="InterPro" id="IPR037185">
    <property type="entry name" value="EmrE-like"/>
</dbReference>
<dbReference type="InterPro" id="IPR050638">
    <property type="entry name" value="AA-Vitamin_Transporters"/>
</dbReference>
<feature type="domain" description="EamA" evidence="6">
    <location>
        <begin position="158"/>
        <end position="293"/>
    </location>
</feature>
<dbReference type="AlphaFoldDB" id="A0A6L6V8C9"/>
<feature type="transmembrane region" description="Helical" evidence="5">
    <location>
        <begin position="277"/>
        <end position="298"/>
    </location>
</feature>
<accession>A0A6L6V8C9</accession>
<evidence type="ECO:0000256" key="4">
    <source>
        <dbReference type="ARBA" id="ARBA00023136"/>
    </source>
</evidence>
<feature type="transmembrane region" description="Helical" evidence="5">
    <location>
        <begin position="220"/>
        <end position="246"/>
    </location>
</feature>
<feature type="domain" description="EamA" evidence="6">
    <location>
        <begin position="14"/>
        <end position="144"/>
    </location>
</feature>
<reference evidence="7 8" key="1">
    <citation type="submission" date="2019-12" db="EMBL/GenBank/DDBJ databases">
        <title>Whole-genome sequencing of Allorhizobium vitis.</title>
        <authorList>
            <person name="Gan H.M."/>
            <person name="Szegedi E."/>
            <person name="Burr T."/>
            <person name="Savka M.A."/>
        </authorList>
    </citation>
    <scope>NUCLEOTIDE SEQUENCE [LARGE SCALE GENOMIC DNA]</scope>
    <source>
        <strain evidence="7 8">CG516</strain>
    </source>
</reference>
<dbReference type="RefSeq" id="WP_156613139.1">
    <property type="nucleotide sequence ID" value="NZ_WPHR01000001.1"/>
</dbReference>
<dbReference type="PANTHER" id="PTHR32322">
    <property type="entry name" value="INNER MEMBRANE TRANSPORTER"/>
    <property type="match status" value="1"/>
</dbReference>
<feature type="transmembrane region" description="Helical" evidence="5">
    <location>
        <begin position="64"/>
        <end position="84"/>
    </location>
</feature>
<evidence type="ECO:0000313" key="8">
    <source>
        <dbReference type="Proteomes" id="UP000477951"/>
    </source>
</evidence>
<feature type="transmembrane region" description="Helical" evidence="5">
    <location>
        <begin position="156"/>
        <end position="175"/>
    </location>
</feature>
<organism evidence="7 8">
    <name type="scientific">Agrobacterium vitis</name>
    <name type="common">Rhizobium vitis</name>
    <dbReference type="NCBI Taxonomy" id="373"/>
    <lineage>
        <taxon>Bacteria</taxon>
        <taxon>Pseudomonadati</taxon>
        <taxon>Pseudomonadota</taxon>
        <taxon>Alphaproteobacteria</taxon>
        <taxon>Hyphomicrobiales</taxon>
        <taxon>Rhizobiaceae</taxon>
        <taxon>Rhizobium/Agrobacterium group</taxon>
        <taxon>Agrobacterium</taxon>
    </lineage>
</organism>
<feature type="transmembrane region" description="Helical" evidence="5">
    <location>
        <begin position="130"/>
        <end position="150"/>
    </location>
</feature>
<name>A0A6L6V8C9_AGRVI</name>